<keyword evidence="1" id="KW-0472">Membrane</keyword>
<name>A0A0J9VN87_PLAV1</name>
<reference evidence="2 3" key="1">
    <citation type="submission" date="2011-08" db="EMBL/GenBank/DDBJ databases">
        <title>The Genome Sequence of Plasmodium vivax Brazil I.</title>
        <authorList>
            <consortium name="The Broad Institute Genome Sequencing Platform"/>
            <consortium name="The Broad Institute Genome Sequencing Center for Infectious Disease"/>
            <person name="Neafsey D."/>
            <person name="Carlton J."/>
            <person name="Barnwell J."/>
            <person name="Collins W."/>
            <person name="Escalante A."/>
            <person name="Mullikin J."/>
            <person name="Saul A."/>
            <person name="Guigo R."/>
            <person name="Camara F."/>
            <person name="Young S.K."/>
            <person name="Zeng Q."/>
            <person name="Gargeya S."/>
            <person name="Fitzgerald M."/>
            <person name="Haas B."/>
            <person name="Abouelleil A."/>
            <person name="Alvarado L."/>
            <person name="Arachchi H.M."/>
            <person name="Berlin A."/>
            <person name="Brown A."/>
            <person name="Chapman S.B."/>
            <person name="Chen Z."/>
            <person name="Dunbar C."/>
            <person name="Freedman E."/>
            <person name="Gearin G."/>
            <person name="Gellesch M."/>
            <person name="Goldberg J."/>
            <person name="Griggs A."/>
            <person name="Gujja S."/>
            <person name="Heiman D."/>
            <person name="Howarth C."/>
            <person name="Larson L."/>
            <person name="Lui A."/>
            <person name="MacDonald P.J.P."/>
            <person name="Montmayeur A."/>
            <person name="Murphy C."/>
            <person name="Neiman D."/>
            <person name="Pearson M."/>
            <person name="Priest M."/>
            <person name="Roberts A."/>
            <person name="Saif S."/>
            <person name="Shea T."/>
            <person name="Shenoy N."/>
            <person name="Sisk P."/>
            <person name="Stolte C."/>
            <person name="Sykes S."/>
            <person name="Wortman J."/>
            <person name="Nusbaum C."/>
            <person name="Birren B."/>
        </authorList>
    </citation>
    <scope>NUCLEOTIDE SEQUENCE [LARGE SCALE GENOMIC DNA]</scope>
    <source>
        <strain evidence="2 3">Brazil I</strain>
    </source>
</reference>
<feature type="transmembrane region" description="Helical" evidence="1">
    <location>
        <begin position="313"/>
        <end position="334"/>
    </location>
</feature>
<dbReference type="Proteomes" id="UP000053327">
    <property type="component" value="Unassembled WGS sequence"/>
</dbReference>
<evidence type="ECO:0000313" key="3">
    <source>
        <dbReference type="Proteomes" id="UP000053327"/>
    </source>
</evidence>
<dbReference type="EMBL" id="KQ234761">
    <property type="protein sequence ID" value="KMZ88618.1"/>
    <property type="molecule type" value="Genomic_DNA"/>
</dbReference>
<keyword evidence="1" id="KW-0812">Transmembrane</keyword>
<evidence type="ECO:0000313" key="2">
    <source>
        <dbReference type="EMBL" id="KMZ88618.1"/>
    </source>
</evidence>
<sequence length="337" mass="39069">MIDTDDIRSSYADTCKKNFESFSNSNDLESVCAKFKYFYYLLFGIEKGGATGESLEKFDEKSGLFFYGPGPWDNTGSFNWVQVDDIEEQDGHSSLNSEEIISINNFRGEFMNFWLNNQLKNKNIAADVFYEKLMSKDELFDRDKKLKDNMHRIDHSHLERMNILYGLYDSYISLLYPAFNEKNSCGEHSNQCFQKYNKATKICFADRITEFCVALKVFKNKYDQIKDKNMLDDCNKRNILNLPFFEIPPKDYVLTSRNPPQNVLKTQVLTGMRYASGVNLRGSSRPQGTESRLQAEHASVLENHNDGDDDYYYINRFSISGTILGVFFISLIVYKVN</sequence>
<accession>A0A0J9VN87</accession>
<protein>
    <recommendedName>
        <fullName evidence="4">PIR Superfamily Protein</fullName>
    </recommendedName>
</protein>
<evidence type="ECO:0000256" key="1">
    <source>
        <dbReference type="SAM" id="Phobius"/>
    </source>
</evidence>
<evidence type="ECO:0008006" key="4">
    <source>
        <dbReference type="Google" id="ProtNLM"/>
    </source>
</evidence>
<keyword evidence="1" id="KW-1133">Transmembrane helix</keyword>
<organism evidence="2 3">
    <name type="scientific">Plasmodium vivax (strain Brazil I)</name>
    <dbReference type="NCBI Taxonomy" id="1033975"/>
    <lineage>
        <taxon>Eukaryota</taxon>
        <taxon>Sar</taxon>
        <taxon>Alveolata</taxon>
        <taxon>Apicomplexa</taxon>
        <taxon>Aconoidasida</taxon>
        <taxon>Haemosporida</taxon>
        <taxon>Plasmodiidae</taxon>
        <taxon>Plasmodium</taxon>
        <taxon>Plasmodium (Plasmodium)</taxon>
    </lineage>
</organism>
<dbReference type="AlphaFoldDB" id="A0A0J9VN87"/>
<proteinExistence type="predicted"/>
<gene>
    <name evidence="2" type="ORF">PVBG_04827</name>
</gene>